<comment type="caution">
    <text evidence="2">The sequence shown here is derived from an EMBL/GenBank/DDBJ whole genome shotgun (WGS) entry which is preliminary data.</text>
</comment>
<reference evidence="2 3" key="1">
    <citation type="submission" date="2020-08" db="EMBL/GenBank/DDBJ databases">
        <title>Genomic Encyclopedia of Type Strains, Phase IV (KMG-IV): sequencing the most valuable type-strain genomes for metagenomic binning, comparative biology and taxonomic classification.</title>
        <authorList>
            <person name="Goeker M."/>
        </authorList>
    </citation>
    <scope>NUCLEOTIDE SEQUENCE [LARGE SCALE GENOMIC DNA]</scope>
    <source>
        <strain evidence="2 3">DSM 15757</strain>
    </source>
</reference>
<name>A0ABR6NYH9_9DEIN</name>
<feature type="chain" id="PRO_5045125999" description="Phosphodiester glycosidase domain-containing protein" evidence="1">
    <location>
        <begin position="24"/>
        <end position="328"/>
    </location>
</feature>
<dbReference type="EMBL" id="JACHEZ010000001">
    <property type="protein sequence ID" value="MBB6028801.1"/>
    <property type="molecule type" value="Genomic_DNA"/>
</dbReference>
<proteinExistence type="predicted"/>
<evidence type="ECO:0008006" key="4">
    <source>
        <dbReference type="Google" id="ProtNLM"/>
    </source>
</evidence>
<evidence type="ECO:0000313" key="3">
    <source>
        <dbReference type="Proteomes" id="UP000587579"/>
    </source>
</evidence>
<sequence length="328" mass="35260">MRLRFWSYPGILMLLLLSAACTAGRPAPGPGDAPPGSGGPTLAGCPVFPADHVWNTPVDDLPVHPDSAAYIASIGPDTGLHPDFGAGLWEGEPIGIPFNLVDAVTPRVPVAFLYDDESDPGPYPIPADPRIEGGSDRHLLALDTTSCTLYELYAVEQGTAGWSAGSGAVFDLRGYALRPDGWTSADAAGLPILPGLVRYDEVAAGEIRHALRFTASRTQRAYVWPARHYASSRTDPDLPPMGLRLRLRADFDTSGFSPEVQVLLEALKKYGMILADNGADGFISGVPDDRWDNDTLVTELRRVKVSDFEAVDTRPLMLDPDSGRARQP</sequence>
<dbReference type="Proteomes" id="UP000587579">
    <property type="component" value="Unassembled WGS sequence"/>
</dbReference>
<dbReference type="PROSITE" id="PS51257">
    <property type="entry name" value="PROKAR_LIPOPROTEIN"/>
    <property type="match status" value="1"/>
</dbReference>
<protein>
    <recommendedName>
        <fullName evidence="4">Phosphodiester glycosidase domain-containing protein</fullName>
    </recommendedName>
</protein>
<keyword evidence="1" id="KW-0732">Signal</keyword>
<organism evidence="2 3">
    <name type="scientific">Oceanithermus desulfurans</name>
    <dbReference type="NCBI Taxonomy" id="227924"/>
    <lineage>
        <taxon>Bacteria</taxon>
        <taxon>Thermotogati</taxon>
        <taxon>Deinococcota</taxon>
        <taxon>Deinococci</taxon>
        <taxon>Thermales</taxon>
        <taxon>Thermaceae</taxon>
        <taxon>Oceanithermus</taxon>
    </lineage>
</organism>
<evidence type="ECO:0000313" key="2">
    <source>
        <dbReference type="EMBL" id="MBB6028801.1"/>
    </source>
</evidence>
<accession>A0ABR6NYH9</accession>
<feature type="signal peptide" evidence="1">
    <location>
        <begin position="1"/>
        <end position="23"/>
    </location>
</feature>
<keyword evidence="3" id="KW-1185">Reference proteome</keyword>
<evidence type="ECO:0000256" key="1">
    <source>
        <dbReference type="SAM" id="SignalP"/>
    </source>
</evidence>
<gene>
    <name evidence="2" type="ORF">HNQ05_000151</name>
</gene>
<dbReference type="RefSeq" id="WP_147145100.1">
    <property type="nucleotide sequence ID" value="NZ_JACHEZ010000001.1"/>
</dbReference>